<evidence type="ECO:0000259" key="1">
    <source>
        <dbReference type="PROSITE" id="PS51462"/>
    </source>
</evidence>
<evidence type="ECO:0000313" key="2">
    <source>
        <dbReference type="EMBL" id="CAD9235242.1"/>
    </source>
</evidence>
<dbReference type="Gene3D" id="3.90.79.10">
    <property type="entry name" value="Nucleoside Triphosphate Pyrophosphohydrolase"/>
    <property type="match status" value="1"/>
</dbReference>
<dbReference type="PANTHER" id="PTHR12992:SF44">
    <property type="entry name" value="NUDIX HYDROLASE DOMAIN-CONTAINING PROTEIN"/>
    <property type="match status" value="1"/>
</dbReference>
<sequence length="319" mass="36965">MNSTRIWRRLWDVQFGHVHKQRLTFRWLKTVRRRLRGEHTSMNSNDIEGWIQAFDSNRPRRLEIPRRACVALILRLQRGNQERQGDSVNRHLPAHCLEVLFIRRAIKVRDRFSGHIGFPGGHQEDADNGDDLATAMRETREEVGLNLADSTCFVMLGRLDDQRIHSRSRVTAFCAFVFLQVSSDTPEVVQDAREVDSVWWIPIRALVDAPTDVTSIVRTVPIRFAWKAICAQVVFPSIRIAEMAQPDVSNHPDRTNPGTLPFLWGLTLRAFRQMILILAPDDHGPLAKSRLPIIPRNWFLWLYLQLRFRLLNSREDVGS</sequence>
<name>A0A7S1TFN4_9RHOD</name>
<dbReference type="EMBL" id="HBGH01013093">
    <property type="protein sequence ID" value="CAD9235242.1"/>
    <property type="molecule type" value="Transcribed_RNA"/>
</dbReference>
<feature type="domain" description="Nudix hydrolase" evidence="1">
    <location>
        <begin position="65"/>
        <end position="224"/>
    </location>
</feature>
<dbReference type="PANTHER" id="PTHR12992">
    <property type="entry name" value="NUDIX HYDROLASE"/>
    <property type="match status" value="1"/>
</dbReference>
<proteinExistence type="predicted"/>
<dbReference type="AlphaFoldDB" id="A0A7S1TFN4"/>
<accession>A0A7S1TFN4</accession>
<organism evidence="2">
    <name type="scientific">Compsopogon caeruleus</name>
    <dbReference type="NCBI Taxonomy" id="31354"/>
    <lineage>
        <taxon>Eukaryota</taxon>
        <taxon>Rhodophyta</taxon>
        <taxon>Compsopogonophyceae</taxon>
        <taxon>Compsopogonales</taxon>
        <taxon>Compsopogonaceae</taxon>
        <taxon>Compsopogon</taxon>
    </lineage>
</organism>
<dbReference type="InterPro" id="IPR045121">
    <property type="entry name" value="CoAse"/>
</dbReference>
<dbReference type="GO" id="GO:0010945">
    <property type="term" value="F:coenzyme A diphosphatase activity"/>
    <property type="evidence" value="ECO:0007669"/>
    <property type="project" value="InterPro"/>
</dbReference>
<dbReference type="Pfam" id="PF00293">
    <property type="entry name" value="NUDIX"/>
    <property type="match status" value="1"/>
</dbReference>
<gene>
    <name evidence="2" type="ORF">CCAE0312_LOCUS7333</name>
</gene>
<dbReference type="CDD" id="cd03426">
    <property type="entry name" value="NUDIX_CoAse_Nudt7"/>
    <property type="match status" value="1"/>
</dbReference>
<reference evidence="2" key="1">
    <citation type="submission" date="2021-01" db="EMBL/GenBank/DDBJ databases">
        <authorList>
            <person name="Corre E."/>
            <person name="Pelletier E."/>
            <person name="Niang G."/>
            <person name="Scheremetjew M."/>
            <person name="Finn R."/>
            <person name="Kale V."/>
            <person name="Holt S."/>
            <person name="Cochrane G."/>
            <person name="Meng A."/>
            <person name="Brown T."/>
            <person name="Cohen L."/>
        </authorList>
    </citation>
    <scope>NUCLEOTIDE SEQUENCE</scope>
    <source>
        <strain evidence="2">SAG 36.94</strain>
    </source>
</reference>
<dbReference type="InterPro" id="IPR000086">
    <property type="entry name" value="NUDIX_hydrolase_dom"/>
</dbReference>
<protein>
    <recommendedName>
        <fullName evidence="1">Nudix hydrolase domain-containing protein</fullName>
    </recommendedName>
</protein>
<dbReference type="SUPFAM" id="SSF55811">
    <property type="entry name" value="Nudix"/>
    <property type="match status" value="1"/>
</dbReference>
<dbReference type="InterPro" id="IPR015797">
    <property type="entry name" value="NUDIX_hydrolase-like_dom_sf"/>
</dbReference>
<dbReference type="PROSITE" id="PS51462">
    <property type="entry name" value="NUDIX"/>
    <property type="match status" value="1"/>
</dbReference>